<reference evidence="14 15" key="1">
    <citation type="journal article" date="2018" name="Nat. Ecol. Evol.">
        <title>Pezizomycetes genomes reveal the molecular basis of ectomycorrhizal truffle lifestyle.</title>
        <authorList>
            <person name="Murat C."/>
            <person name="Payen T."/>
            <person name="Noel B."/>
            <person name="Kuo A."/>
            <person name="Morin E."/>
            <person name="Chen J."/>
            <person name="Kohler A."/>
            <person name="Krizsan K."/>
            <person name="Balestrini R."/>
            <person name="Da Silva C."/>
            <person name="Montanini B."/>
            <person name="Hainaut M."/>
            <person name="Levati E."/>
            <person name="Barry K.W."/>
            <person name="Belfiori B."/>
            <person name="Cichocki N."/>
            <person name="Clum A."/>
            <person name="Dockter R.B."/>
            <person name="Fauchery L."/>
            <person name="Guy J."/>
            <person name="Iotti M."/>
            <person name="Le Tacon F."/>
            <person name="Lindquist E.A."/>
            <person name="Lipzen A."/>
            <person name="Malagnac F."/>
            <person name="Mello A."/>
            <person name="Molinier V."/>
            <person name="Miyauchi S."/>
            <person name="Poulain J."/>
            <person name="Riccioni C."/>
            <person name="Rubini A."/>
            <person name="Sitrit Y."/>
            <person name="Splivallo R."/>
            <person name="Traeger S."/>
            <person name="Wang M."/>
            <person name="Zifcakova L."/>
            <person name="Wipf D."/>
            <person name="Zambonelli A."/>
            <person name="Paolocci F."/>
            <person name="Nowrousian M."/>
            <person name="Ottonello S."/>
            <person name="Baldrian P."/>
            <person name="Spatafora J.W."/>
            <person name="Henrissat B."/>
            <person name="Nagy L.G."/>
            <person name="Aury J.M."/>
            <person name="Wincker P."/>
            <person name="Grigoriev I.V."/>
            <person name="Bonfante P."/>
            <person name="Martin F.M."/>
        </authorList>
    </citation>
    <scope>NUCLEOTIDE SEQUENCE [LARGE SCALE GENOMIC DNA]</scope>
    <source>
        <strain evidence="14 15">CCBAS932</strain>
    </source>
</reference>
<comment type="function">
    <text evidence="10">Sterol O-acyltransferase that catalyzes the formation of stery esters.</text>
</comment>
<evidence type="ECO:0000256" key="2">
    <source>
        <dbReference type="ARBA" id="ARBA00005189"/>
    </source>
</evidence>
<comment type="pathway">
    <text evidence="2">Lipid metabolism.</text>
</comment>
<keyword evidence="5 13" id="KW-0812">Transmembrane</keyword>
<dbReference type="PIRSF" id="PIRSF000439">
    <property type="entry name" value="Oat_ACAT_DAG_ARE"/>
    <property type="match status" value="1"/>
</dbReference>
<evidence type="ECO:0000256" key="9">
    <source>
        <dbReference type="ARBA" id="ARBA00023315"/>
    </source>
</evidence>
<dbReference type="PANTHER" id="PTHR10408">
    <property type="entry name" value="STEROL O-ACYLTRANSFERASE"/>
    <property type="match status" value="1"/>
</dbReference>
<evidence type="ECO:0000256" key="7">
    <source>
        <dbReference type="ARBA" id="ARBA00022989"/>
    </source>
</evidence>
<dbReference type="InParanoid" id="A0A3N4KEK0"/>
<evidence type="ECO:0000313" key="14">
    <source>
        <dbReference type="EMBL" id="RPB08954.1"/>
    </source>
</evidence>
<dbReference type="GO" id="GO:0004144">
    <property type="term" value="F:diacylglycerol O-acyltransferase activity"/>
    <property type="evidence" value="ECO:0007669"/>
    <property type="project" value="TreeGrafter"/>
</dbReference>
<evidence type="ECO:0000256" key="1">
    <source>
        <dbReference type="ARBA" id="ARBA00004477"/>
    </source>
</evidence>
<dbReference type="OrthoDB" id="10039049at2759"/>
<evidence type="ECO:0000313" key="15">
    <source>
        <dbReference type="Proteomes" id="UP000277580"/>
    </source>
</evidence>
<comment type="similarity">
    <text evidence="3 11">Belongs to the membrane-bound acyltransferase family. Sterol o-acyltransferase subfamily.</text>
</comment>
<evidence type="ECO:0000256" key="11">
    <source>
        <dbReference type="PIRNR" id="PIRNR000439"/>
    </source>
</evidence>
<evidence type="ECO:0000256" key="13">
    <source>
        <dbReference type="SAM" id="Phobius"/>
    </source>
</evidence>
<name>A0A3N4KEK0_9PEZI</name>
<organism evidence="14 15">
    <name type="scientific">Morchella conica CCBAS932</name>
    <dbReference type="NCBI Taxonomy" id="1392247"/>
    <lineage>
        <taxon>Eukaryota</taxon>
        <taxon>Fungi</taxon>
        <taxon>Dikarya</taxon>
        <taxon>Ascomycota</taxon>
        <taxon>Pezizomycotina</taxon>
        <taxon>Pezizomycetes</taxon>
        <taxon>Pezizales</taxon>
        <taxon>Morchellaceae</taxon>
        <taxon>Morchella</taxon>
    </lineage>
</organism>
<feature type="active site" evidence="12">
    <location>
        <position position="417"/>
    </location>
</feature>
<dbReference type="InterPro" id="IPR014371">
    <property type="entry name" value="Oat_ACAT_DAG_ARE"/>
</dbReference>
<dbReference type="AlphaFoldDB" id="A0A3N4KEK0"/>
<keyword evidence="8 11" id="KW-0472">Membrane</keyword>
<protein>
    <recommendedName>
        <fullName evidence="11">O-acyltransferase</fullName>
    </recommendedName>
</protein>
<feature type="transmembrane region" description="Helical" evidence="13">
    <location>
        <begin position="458"/>
        <end position="482"/>
    </location>
</feature>
<keyword evidence="6 11" id="KW-0256">Endoplasmic reticulum</keyword>
<feature type="transmembrane region" description="Helical" evidence="13">
    <location>
        <begin position="123"/>
        <end position="147"/>
    </location>
</feature>
<evidence type="ECO:0000256" key="4">
    <source>
        <dbReference type="ARBA" id="ARBA00022679"/>
    </source>
</evidence>
<feature type="transmembrane region" description="Helical" evidence="13">
    <location>
        <begin position="428"/>
        <end position="446"/>
    </location>
</feature>
<dbReference type="STRING" id="1392247.A0A3N4KEK0"/>
<evidence type="ECO:0000256" key="12">
    <source>
        <dbReference type="PIRSR" id="PIRSR000439-1"/>
    </source>
</evidence>
<dbReference type="Proteomes" id="UP000277580">
    <property type="component" value="Unassembled WGS sequence"/>
</dbReference>
<dbReference type="GO" id="GO:0005789">
    <property type="term" value="C:endoplasmic reticulum membrane"/>
    <property type="evidence" value="ECO:0007669"/>
    <property type="project" value="UniProtKB-SubCell"/>
</dbReference>
<dbReference type="PANTHER" id="PTHR10408:SF7">
    <property type="entry name" value="DIACYLGLYCEROL O-ACYLTRANSFERASE 1"/>
    <property type="match status" value="1"/>
</dbReference>
<evidence type="ECO:0000256" key="6">
    <source>
        <dbReference type="ARBA" id="ARBA00022824"/>
    </source>
</evidence>
<evidence type="ECO:0000256" key="10">
    <source>
        <dbReference type="ARBA" id="ARBA00023568"/>
    </source>
</evidence>
<gene>
    <name evidence="14" type="ORF">P167DRAFT_577798</name>
</gene>
<evidence type="ECO:0000256" key="5">
    <source>
        <dbReference type="ARBA" id="ARBA00022692"/>
    </source>
</evidence>
<proteinExistence type="inferred from homology"/>
<feature type="transmembrane region" description="Helical" evidence="13">
    <location>
        <begin position="85"/>
        <end position="103"/>
    </location>
</feature>
<accession>A0A3N4KEK0</accession>
<dbReference type="EMBL" id="ML119157">
    <property type="protein sequence ID" value="RPB08954.1"/>
    <property type="molecule type" value="Genomic_DNA"/>
</dbReference>
<keyword evidence="7 13" id="KW-1133">Transmembrane helix</keyword>
<dbReference type="Pfam" id="PF03062">
    <property type="entry name" value="MBOAT"/>
    <property type="match status" value="1"/>
</dbReference>
<feature type="transmembrane region" description="Helical" evidence="13">
    <location>
        <begin position="284"/>
        <end position="303"/>
    </location>
</feature>
<keyword evidence="9 11" id="KW-0012">Acyltransferase</keyword>
<evidence type="ECO:0000256" key="3">
    <source>
        <dbReference type="ARBA" id="ARBA00009010"/>
    </source>
</evidence>
<sequence>MAARSTSATSTSVSLPSTGTTIPLLASPVEAIPDVAPPQPSSKNDGSGGGGDIYKHIYAIHSQPRTSTLSHDSVDSPSFIGFRNLMVIVLIVGNLRLVIENYMKYGVLVQISGSEFRREDLKMFVLLYLLIPAHLFVGFLIELVASIHARGAHAQNKKNDNQDLRLRAAWGIIAGAHVVNATLSLGVANWVVYYKIHHPLIGTFCEFHAVIVWLKQLSYALTNRDLRTAYLLSAPTPAIYASAPYPSNITLTNLTYFWFAPTLVYQPVYPRSPSFRPSFFFKRLFEVLALSITIWFLSAQYAVPVLQNSLPAMGQLQIVHVIERLMKLSTISLVIWLAGFFALFQSGLNALAELLCFGDREFYTDWWNSGSVGTYWKTWNKPVNHFMRRHIYAPLLGRGWSPQNASIVVFTFSAVLHELLVGVPTHNIIGVAFAGMMFQIPLVAITQPLEKIRGKGSVVGNVIFWVSFCLVGQPFAALLYYFTWQAKFGKS</sequence>
<keyword evidence="15" id="KW-1185">Reference proteome</keyword>
<keyword evidence="4 11" id="KW-0808">Transferase</keyword>
<evidence type="ECO:0000256" key="8">
    <source>
        <dbReference type="ARBA" id="ARBA00023136"/>
    </source>
</evidence>
<feature type="transmembrane region" description="Helical" evidence="13">
    <location>
        <begin position="168"/>
        <end position="190"/>
    </location>
</feature>
<dbReference type="GO" id="GO:0019432">
    <property type="term" value="P:triglyceride biosynthetic process"/>
    <property type="evidence" value="ECO:0007669"/>
    <property type="project" value="TreeGrafter"/>
</dbReference>
<feature type="transmembrane region" description="Helical" evidence="13">
    <location>
        <begin position="333"/>
        <end position="352"/>
    </location>
</feature>
<feature type="transmembrane region" description="Helical" evidence="13">
    <location>
        <begin position="395"/>
        <end position="416"/>
    </location>
</feature>
<dbReference type="InterPro" id="IPR004299">
    <property type="entry name" value="MBOAT_fam"/>
</dbReference>
<comment type="subcellular location">
    <subcellularLocation>
        <location evidence="1 11">Endoplasmic reticulum membrane</location>
        <topology evidence="1 11">Multi-pass membrane protein</topology>
    </subcellularLocation>
</comment>